<dbReference type="Gene3D" id="2.40.30.10">
    <property type="entry name" value="Translation factors"/>
    <property type="match status" value="1"/>
</dbReference>
<evidence type="ECO:0000256" key="11">
    <source>
        <dbReference type="ARBA" id="ARBA00023014"/>
    </source>
</evidence>
<dbReference type="InterPro" id="IPR017927">
    <property type="entry name" value="FAD-bd_FR_type"/>
</dbReference>
<dbReference type="GO" id="GO:0051537">
    <property type="term" value="F:2 iron, 2 sulfur cluster binding"/>
    <property type="evidence" value="ECO:0007669"/>
    <property type="project" value="UniProtKB-KW"/>
</dbReference>
<evidence type="ECO:0000256" key="10">
    <source>
        <dbReference type="ARBA" id="ARBA00023004"/>
    </source>
</evidence>
<dbReference type="RefSeq" id="WP_232046568.1">
    <property type="nucleotide sequence ID" value="NZ_LT615367.1"/>
</dbReference>
<evidence type="ECO:0000256" key="4">
    <source>
        <dbReference type="ARBA" id="ARBA00022692"/>
    </source>
</evidence>
<evidence type="ECO:0000256" key="3">
    <source>
        <dbReference type="ARBA" id="ARBA00022630"/>
    </source>
</evidence>
<organism evidence="15 16">
    <name type="scientific">Dickeya aquatica</name>
    <dbReference type="NCBI Taxonomy" id="1401087"/>
    <lineage>
        <taxon>Bacteria</taxon>
        <taxon>Pseudomonadati</taxon>
        <taxon>Pseudomonadota</taxon>
        <taxon>Gammaproteobacteria</taxon>
        <taxon>Enterobacterales</taxon>
        <taxon>Pectobacteriaceae</taxon>
        <taxon>Dickeya</taxon>
    </lineage>
</organism>
<keyword evidence="5" id="KW-0001">2Fe-2S</keyword>
<feature type="transmembrane region" description="Helical" evidence="13">
    <location>
        <begin position="177"/>
        <end position="200"/>
    </location>
</feature>
<feature type="transmembrane region" description="Helical" evidence="13">
    <location>
        <begin position="34"/>
        <end position="55"/>
    </location>
</feature>
<dbReference type="Gene3D" id="3.40.50.80">
    <property type="entry name" value="Nucleotide-binding domain of ferredoxin-NADP reductase (FNR) module"/>
    <property type="match status" value="1"/>
</dbReference>
<dbReference type="InterPro" id="IPR017938">
    <property type="entry name" value="Riboflavin_synthase-like_b-brl"/>
</dbReference>
<dbReference type="PANTHER" id="PTHR47354">
    <property type="entry name" value="NADH OXIDOREDUCTASE HCR"/>
    <property type="match status" value="1"/>
</dbReference>
<dbReference type="Pfam" id="PF00175">
    <property type="entry name" value="NAD_binding_1"/>
    <property type="match status" value="1"/>
</dbReference>
<feature type="transmembrane region" description="Helical" evidence="13">
    <location>
        <begin position="124"/>
        <end position="144"/>
    </location>
</feature>
<evidence type="ECO:0000313" key="16">
    <source>
        <dbReference type="Proteomes" id="UP000294820"/>
    </source>
</evidence>
<evidence type="ECO:0000256" key="5">
    <source>
        <dbReference type="ARBA" id="ARBA00022714"/>
    </source>
</evidence>
<dbReference type="AlphaFoldDB" id="A0A375AGA8"/>
<keyword evidence="10" id="KW-0408">Iron</keyword>
<dbReference type="SUPFAM" id="SSF52343">
    <property type="entry name" value="Ferredoxin reductase-like, C-terminal NADP-linked domain"/>
    <property type="match status" value="1"/>
</dbReference>
<keyword evidence="4 13" id="KW-0812">Transmembrane</keyword>
<reference evidence="15 16" key="1">
    <citation type="submission" date="2016-09" db="EMBL/GenBank/DDBJ databases">
        <authorList>
            <person name="Reverchon S."/>
            <person name="Nasser W."/>
            <person name="Leonard S."/>
            <person name="Brochier C."/>
            <person name="Duprey A."/>
        </authorList>
    </citation>
    <scope>NUCLEOTIDE SEQUENCE [LARGE SCALE GENOMIC DNA]</scope>
    <source>
        <strain evidence="15 16">174/2</strain>
    </source>
</reference>
<dbReference type="KEGG" id="daq:DAQ1742_04393"/>
<comment type="cofactor">
    <cofactor evidence="1">
        <name>FAD</name>
        <dbReference type="ChEBI" id="CHEBI:57692"/>
    </cofactor>
</comment>
<evidence type="ECO:0000256" key="6">
    <source>
        <dbReference type="ARBA" id="ARBA00022723"/>
    </source>
</evidence>
<dbReference type="GO" id="GO:0050660">
    <property type="term" value="F:flavin adenine dinucleotide binding"/>
    <property type="evidence" value="ECO:0007669"/>
    <property type="project" value="TreeGrafter"/>
</dbReference>
<dbReference type="PRINTS" id="PR00410">
    <property type="entry name" value="PHEHYDRXLASE"/>
</dbReference>
<dbReference type="PANTHER" id="PTHR47354:SF8">
    <property type="entry name" value="1,2-PHENYLACETYL-COA EPOXIDASE, SUBUNIT E"/>
    <property type="match status" value="1"/>
</dbReference>
<feature type="transmembrane region" description="Helical" evidence="13">
    <location>
        <begin position="76"/>
        <end position="104"/>
    </location>
</feature>
<proteinExistence type="predicted"/>
<evidence type="ECO:0000256" key="13">
    <source>
        <dbReference type="SAM" id="Phobius"/>
    </source>
</evidence>
<keyword evidence="12 13" id="KW-0472">Membrane</keyword>
<dbReference type="Pfam" id="PF01794">
    <property type="entry name" value="Ferric_reduct"/>
    <property type="match status" value="1"/>
</dbReference>
<dbReference type="InterPro" id="IPR039261">
    <property type="entry name" value="FNR_nucleotide-bd"/>
</dbReference>
<evidence type="ECO:0000256" key="1">
    <source>
        <dbReference type="ARBA" id="ARBA00001974"/>
    </source>
</evidence>
<dbReference type="Proteomes" id="UP000294820">
    <property type="component" value="Chromosome 1"/>
</dbReference>
<keyword evidence="9" id="KW-0560">Oxidoreductase</keyword>
<evidence type="ECO:0000259" key="14">
    <source>
        <dbReference type="PROSITE" id="PS51384"/>
    </source>
</evidence>
<dbReference type="InterPro" id="IPR013130">
    <property type="entry name" value="Fe3_Rdtase_TM_dom"/>
</dbReference>
<keyword evidence="11" id="KW-0411">Iron-sulfur</keyword>
<evidence type="ECO:0000256" key="7">
    <source>
        <dbReference type="ARBA" id="ARBA00022827"/>
    </source>
</evidence>
<evidence type="ECO:0000256" key="8">
    <source>
        <dbReference type="ARBA" id="ARBA00022989"/>
    </source>
</evidence>
<dbReference type="InterPro" id="IPR001433">
    <property type="entry name" value="OxRdtase_FAD/NAD-bd"/>
</dbReference>
<comment type="subcellular location">
    <subcellularLocation>
        <location evidence="2">Membrane</location>
        <topology evidence="2">Multi-pass membrane protein</topology>
    </subcellularLocation>
</comment>
<feature type="domain" description="FAD-binding FR-type" evidence="14">
    <location>
        <begin position="206"/>
        <end position="306"/>
    </location>
</feature>
<accession>A0A375AGA8</accession>
<keyword evidence="7" id="KW-0274">FAD</keyword>
<evidence type="ECO:0000256" key="12">
    <source>
        <dbReference type="ARBA" id="ARBA00023136"/>
    </source>
</evidence>
<dbReference type="Pfam" id="PF08022">
    <property type="entry name" value="FAD_binding_8"/>
    <property type="match status" value="1"/>
</dbReference>
<name>A0A375AGA8_9GAMM</name>
<dbReference type="SUPFAM" id="SSF63380">
    <property type="entry name" value="Riboflavin synthase domain-like"/>
    <property type="match status" value="1"/>
</dbReference>
<sequence length="433" mass="47903">MKFIVLSLLICLAVWVLSLPDIVTLPTFIYWRNMLVQLTGLIAVLCITGLLIMALHPPVLEKWLGGMDKLYVCHKYLGIGAGIATLLHWLFAKLPGIAAALAWITPGRRPPHPIDPWRGVMNELGEIAFYCMIFFIAISLMKWISYKNFRIIHKVGAIIALLGVLHSFYMINSDMRWTVFGITCMVLCILSSFIIIYSLAGRIGRRNDFSAQIAAASKINDSTLELTIRVPAAFAHRYQAGKFVFLTTDAKEGKHPFTVSRYDADNHLLTLTIKALGDYTTALVNGPNLAGTPVVIEGPYGEFTLPEHSDKETYWVAGGIGITPFLSWLHQLRASQQQQHNTTLFYCVNSESELIHPATLATLARDAAIDLHIIVRDRDGLLDPRASIPTTAPASGSVGLPECGATCNSRWASRCCISSSSISASRYNRQSRR</sequence>
<keyword evidence="3" id="KW-0285">Flavoprotein</keyword>
<dbReference type="GO" id="GO:0016020">
    <property type="term" value="C:membrane"/>
    <property type="evidence" value="ECO:0007669"/>
    <property type="project" value="UniProtKB-SubCell"/>
</dbReference>
<evidence type="ECO:0000256" key="9">
    <source>
        <dbReference type="ARBA" id="ARBA00023002"/>
    </source>
</evidence>
<dbReference type="EMBL" id="LT615367">
    <property type="protein sequence ID" value="SLM65138.1"/>
    <property type="molecule type" value="Genomic_DNA"/>
</dbReference>
<dbReference type="GO" id="GO:0016491">
    <property type="term" value="F:oxidoreductase activity"/>
    <property type="evidence" value="ECO:0007669"/>
    <property type="project" value="UniProtKB-KW"/>
</dbReference>
<evidence type="ECO:0000256" key="2">
    <source>
        <dbReference type="ARBA" id="ARBA00004141"/>
    </source>
</evidence>
<keyword evidence="16" id="KW-1185">Reference proteome</keyword>
<keyword evidence="8 13" id="KW-1133">Transmembrane helix</keyword>
<feature type="transmembrane region" description="Helical" evidence="13">
    <location>
        <begin position="151"/>
        <end position="171"/>
    </location>
</feature>
<dbReference type="InterPro" id="IPR013112">
    <property type="entry name" value="FAD-bd_8"/>
</dbReference>
<dbReference type="GO" id="GO:0046872">
    <property type="term" value="F:metal ion binding"/>
    <property type="evidence" value="ECO:0007669"/>
    <property type="project" value="UniProtKB-KW"/>
</dbReference>
<dbReference type="InterPro" id="IPR050415">
    <property type="entry name" value="MRET"/>
</dbReference>
<evidence type="ECO:0000313" key="15">
    <source>
        <dbReference type="EMBL" id="SLM65138.1"/>
    </source>
</evidence>
<gene>
    <name evidence="15" type="ORF">DAQ1742_04393</name>
</gene>
<dbReference type="PROSITE" id="PS51384">
    <property type="entry name" value="FAD_FR"/>
    <property type="match status" value="1"/>
</dbReference>
<keyword evidence="6" id="KW-0479">Metal-binding</keyword>
<protein>
    <submittedName>
        <fullName evidence="15">Putative oxidoreductase</fullName>
    </submittedName>
</protein>